<dbReference type="RefSeq" id="WP_142040883.1">
    <property type="nucleotide sequence ID" value="NZ_JBHTGS010000001.1"/>
</dbReference>
<evidence type="ECO:0000259" key="1">
    <source>
        <dbReference type="PROSITE" id="PS51186"/>
    </source>
</evidence>
<dbReference type="InParanoid" id="A0A543AYK2"/>
<proteinExistence type="predicted"/>
<reference evidence="2 3" key="1">
    <citation type="submission" date="2019-06" db="EMBL/GenBank/DDBJ databases">
        <title>Sequencing the genomes of 1000 actinobacteria strains.</title>
        <authorList>
            <person name="Klenk H.-P."/>
        </authorList>
    </citation>
    <scope>NUCLEOTIDE SEQUENCE [LARGE SCALE GENOMIC DNA]</scope>
    <source>
        <strain evidence="2 3">DSM 45928</strain>
    </source>
</reference>
<dbReference type="CDD" id="cd04301">
    <property type="entry name" value="NAT_SF"/>
    <property type="match status" value="1"/>
</dbReference>
<evidence type="ECO:0000313" key="2">
    <source>
        <dbReference type="EMBL" id="TQL77657.1"/>
    </source>
</evidence>
<sequence>MSRRMGSLTLDTLQDLPQQCRTCVFWELSPECKGANAASEPLLDKEAWVSGTLLDWGSCGRIAYVDHMPAGYVTYAASKYVPRASQFPTGPPSPDAALLMTAHVVPTYAHTGLGRLLLRAAAEDLGRRGIRALEVFGDNRDEPGACVAPAGFFRAVGFKTVAQHRHYPRLRLDLRTLPGWGEGAGALEVEVERWLASVTPLDALPRTRGERLTIS</sequence>
<gene>
    <name evidence="2" type="ORF">FB566_3218</name>
</gene>
<comment type="caution">
    <text evidence="2">The sequence shown here is derived from an EMBL/GenBank/DDBJ whole genome shotgun (WGS) entry which is preliminary data.</text>
</comment>
<dbReference type="GO" id="GO:0016747">
    <property type="term" value="F:acyltransferase activity, transferring groups other than amino-acyl groups"/>
    <property type="evidence" value="ECO:0007669"/>
    <property type="project" value="InterPro"/>
</dbReference>
<dbReference type="InterPro" id="IPR016181">
    <property type="entry name" value="Acyl_CoA_acyltransferase"/>
</dbReference>
<dbReference type="AlphaFoldDB" id="A0A543AYK2"/>
<dbReference type="OrthoDB" id="5242876at2"/>
<organism evidence="2 3">
    <name type="scientific">Stackebrandtia endophytica</name>
    <dbReference type="NCBI Taxonomy" id="1496996"/>
    <lineage>
        <taxon>Bacteria</taxon>
        <taxon>Bacillati</taxon>
        <taxon>Actinomycetota</taxon>
        <taxon>Actinomycetes</taxon>
        <taxon>Glycomycetales</taxon>
        <taxon>Glycomycetaceae</taxon>
        <taxon>Stackebrandtia</taxon>
    </lineage>
</organism>
<dbReference type="InterPro" id="IPR000182">
    <property type="entry name" value="GNAT_dom"/>
</dbReference>
<keyword evidence="3" id="KW-1185">Reference proteome</keyword>
<accession>A0A543AYK2</accession>
<dbReference type="EMBL" id="VFOW01000001">
    <property type="protein sequence ID" value="TQL77657.1"/>
    <property type="molecule type" value="Genomic_DNA"/>
</dbReference>
<evidence type="ECO:0000313" key="3">
    <source>
        <dbReference type="Proteomes" id="UP000317043"/>
    </source>
</evidence>
<feature type="domain" description="N-acetyltransferase" evidence="1">
    <location>
        <begin position="11"/>
        <end position="175"/>
    </location>
</feature>
<dbReference type="PROSITE" id="PS51186">
    <property type="entry name" value="GNAT"/>
    <property type="match status" value="1"/>
</dbReference>
<protein>
    <submittedName>
        <fullName evidence="2">Acetyltransferase (GNAT) family protein</fullName>
    </submittedName>
</protein>
<dbReference type="Gene3D" id="3.40.630.30">
    <property type="match status" value="1"/>
</dbReference>
<dbReference type="SUPFAM" id="SSF55729">
    <property type="entry name" value="Acyl-CoA N-acyltransferases (Nat)"/>
    <property type="match status" value="1"/>
</dbReference>
<dbReference type="Proteomes" id="UP000317043">
    <property type="component" value="Unassembled WGS sequence"/>
</dbReference>
<name>A0A543AYK2_9ACTN</name>
<keyword evidence="2" id="KW-0808">Transferase</keyword>